<dbReference type="Pfam" id="PF03184">
    <property type="entry name" value="DDE_1"/>
    <property type="match status" value="1"/>
</dbReference>
<dbReference type="Gene3D" id="3.80.10.10">
    <property type="entry name" value="Ribonuclease Inhibitor"/>
    <property type="match status" value="1"/>
</dbReference>
<sequence>SYIKGPTALFVDNFPVHVSATSKSIVCNQLCSIIVPLPPRSTSTCQSLDVGVMGPFKAKLRALWMKKMLNIKANTPVLTLKEKRCPKLQKLWLSHNHIKSIANLEPCCDLRELWLQDNQIQQLGNSLSRLTNLHSLALAKNQISHFEELSNLVHLPHLCSLSLHDEHYGSNPITLATGYKIYVMNQLPQIRVLDGLEISPNDQNHAQDTYLQRVLAFNDRIDQIQQDHERAMAAIDTRRNHNASHADMLQQELVSAFKSLEDVIRRGRENISKEHTRQELLREKYTTLLHNTLQSIQDDYITQLDDMIAAESNSAKDTDMMFEILEQRLAAEEIHIQTIMYLQRTFLLQRLTDSTPEFRFAASLFLRPLQSEHDKLKILQIYKCHNAFYSTELVIFHAKQAKEFFAYYSNPWLAIAMDKHNDQNQARHHEIMISRKPENHSLFFDFSNLATTEEVVYEFDQRQEEIWIYFPNSTESPLEVLSLLYHCLCFETPSFIDESKLKTLASSISYDLFDEDLTNAHFDQSYDGRIQQAVSEYKDALWNDLEPKKQKGNGDSKRVLLQNILQEQEAQKLQLRQQIQKGK</sequence>
<keyword evidence="1" id="KW-0433">Leucine-rich repeat</keyword>
<dbReference type="Proteomes" id="UP000243217">
    <property type="component" value="Unassembled WGS sequence"/>
</dbReference>
<keyword evidence="2" id="KW-0677">Repeat</keyword>
<evidence type="ECO:0000313" key="5">
    <source>
        <dbReference type="Proteomes" id="UP000243217"/>
    </source>
</evidence>
<evidence type="ECO:0000256" key="2">
    <source>
        <dbReference type="ARBA" id="ARBA00022737"/>
    </source>
</evidence>
<evidence type="ECO:0000256" key="1">
    <source>
        <dbReference type="ARBA" id="ARBA00022614"/>
    </source>
</evidence>
<reference evidence="4 5" key="1">
    <citation type="journal article" date="2014" name="Genome Biol. Evol.">
        <title>The secreted proteins of Achlya hypogyna and Thraustotheca clavata identify the ancestral oomycete secretome and reveal gene acquisitions by horizontal gene transfer.</title>
        <authorList>
            <person name="Misner I."/>
            <person name="Blouin N."/>
            <person name="Leonard G."/>
            <person name="Richards T.A."/>
            <person name="Lane C.E."/>
        </authorList>
    </citation>
    <scope>NUCLEOTIDE SEQUENCE [LARGE SCALE GENOMIC DNA]</scope>
    <source>
        <strain evidence="4 5">ATCC 34112</strain>
    </source>
</reference>
<protein>
    <recommendedName>
        <fullName evidence="3">DDE-1 domain-containing protein</fullName>
    </recommendedName>
</protein>
<dbReference type="GO" id="GO:0005737">
    <property type="term" value="C:cytoplasm"/>
    <property type="evidence" value="ECO:0007669"/>
    <property type="project" value="TreeGrafter"/>
</dbReference>
<dbReference type="Pfam" id="PF14580">
    <property type="entry name" value="LRR_9"/>
    <property type="match status" value="1"/>
</dbReference>
<proteinExistence type="predicted"/>
<evidence type="ECO:0000259" key="3">
    <source>
        <dbReference type="Pfam" id="PF03184"/>
    </source>
</evidence>
<comment type="caution">
    <text evidence="4">The sequence shown here is derived from an EMBL/GenBank/DDBJ whole genome shotgun (WGS) entry which is preliminary data.</text>
</comment>
<dbReference type="STRING" id="74557.A0A1V9YUC5"/>
<dbReference type="OrthoDB" id="7451790at2759"/>
<dbReference type="SMART" id="SM00365">
    <property type="entry name" value="LRR_SD22"/>
    <property type="match status" value="3"/>
</dbReference>
<accession>A0A1V9YUC5</accession>
<dbReference type="GO" id="GO:0003676">
    <property type="term" value="F:nucleic acid binding"/>
    <property type="evidence" value="ECO:0007669"/>
    <property type="project" value="InterPro"/>
</dbReference>
<dbReference type="InterPro" id="IPR001611">
    <property type="entry name" value="Leu-rich_rpt"/>
</dbReference>
<organism evidence="4 5">
    <name type="scientific">Thraustotheca clavata</name>
    <dbReference type="NCBI Taxonomy" id="74557"/>
    <lineage>
        <taxon>Eukaryota</taxon>
        <taxon>Sar</taxon>
        <taxon>Stramenopiles</taxon>
        <taxon>Oomycota</taxon>
        <taxon>Saprolegniomycetes</taxon>
        <taxon>Saprolegniales</taxon>
        <taxon>Achlyaceae</taxon>
        <taxon>Thraustotheca</taxon>
    </lineage>
</organism>
<dbReference type="PANTHER" id="PTHR15454">
    <property type="entry name" value="NISCHARIN RELATED"/>
    <property type="match status" value="1"/>
</dbReference>
<dbReference type="PROSITE" id="PS51450">
    <property type="entry name" value="LRR"/>
    <property type="match status" value="3"/>
</dbReference>
<keyword evidence="5" id="KW-1185">Reference proteome</keyword>
<dbReference type="EMBL" id="JNBS01002746">
    <property type="protein sequence ID" value="OQR89434.1"/>
    <property type="molecule type" value="Genomic_DNA"/>
</dbReference>
<dbReference type="SUPFAM" id="SSF52058">
    <property type="entry name" value="L domain-like"/>
    <property type="match status" value="1"/>
</dbReference>
<name>A0A1V9YUC5_9STRA</name>
<evidence type="ECO:0000313" key="4">
    <source>
        <dbReference type="EMBL" id="OQR89434.1"/>
    </source>
</evidence>
<gene>
    <name evidence="4" type="ORF">THRCLA_09742</name>
</gene>
<dbReference type="InterPro" id="IPR004875">
    <property type="entry name" value="DDE_SF_endonuclease_dom"/>
</dbReference>
<dbReference type="InterPro" id="IPR032675">
    <property type="entry name" value="LRR_dom_sf"/>
</dbReference>
<feature type="non-terminal residue" evidence="4">
    <location>
        <position position="1"/>
    </location>
</feature>
<dbReference type="AlphaFoldDB" id="A0A1V9YUC5"/>
<feature type="domain" description="DDE-1" evidence="3">
    <location>
        <begin position="9"/>
        <end position="73"/>
    </location>
</feature>